<evidence type="ECO:0000313" key="1">
    <source>
        <dbReference type="EMBL" id="MBA9077494.1"/>
    </source>
</evidence>
<keyword evidence="2" id="KW-1185">Reference proteome</keyword>
<dbReference type="EMBL" id="JACJIQ010000007">
    <property type="protein sequence ID" value="MBA9077494.1"/>
    <property type="molecule type" value="Genomic_DNA"/>
</dbReference>
<organism evidence="1 2">
    <name type="scientific">Rufibacter quisquiliarum</name>
    <dbReference type="NCBI Taxonomy" id="1549639"/>
    <lineage>
        <taxon>Bacteria</taxon>
        <taxon>Pseudomonadati</taxon>
        <taxon>Bacteroidota</taxon>
        <taxon>Cytophagia</taxon>
        <taxon>Cytophagales</taxon>
        <taxon>Hymenobacteraceae</taxon>
        <taxon>Rufibacter</taxon>
    </lineage>
</organism>
<comment type="caution">
    <text evidence="1">The sequence shown here is derived from an EMBL/GenBank/DDBJ whole genome shotgun (WGS) entry which is preliminary data.</text>
</comment>
<proteinExistence type="predicted"/>
<sequence>MKILFTLVVGAALGWVNAQWDVQGQLALEQYQQQLEMKKDTVFKAAVGEVEEKLQFPSELLRWR</sequence>
<evidence type="ECO:0000313" key="2">
    <source>
        <dbReference type="Proteomes" id="UP000563094"/>
    </source>
</evidence>
<dbReference type="RefSeq" id="WP_182513011.1">
    <property type="nucleotide sequence ID" value="NZ_JACJIQ010000007.1"/>
</dbReference>
<protein>
    <submittedName>
        <fullName evidence="1">Uncharacterized protein</fullName>
    </submittedName>
</protein>
<reference evidence="1 2" key="1">
    <citation type="submission" date="2020-08" db="EMBL/GenBank/DDBJ databases">
        <title>Genomic Encyclopedia of Type Strains, Phase IV (KMG-IV): sequencing the most valuable type-strain genomes for metagenomic binning, comparative biology and taxonomic classification.</title>
        <authorList>
            <person name="Goeker M."/>
        </authorList>
    </citation>
    <scope>NUCLEOTIDE SEQUENCE [LARGE SCALE GENOMIC DNA]</scope>
    <source>
        <strain evidence="1 2">DSM 29854</strain>
    </source>
</reference>
<gene>
    <name evidence="1" type="ORF">FHS90_002207</name>
</gene>
<name>A0A839GD23_9BACT</name>
<accession>A0A839GD23</accession>
<dbReference type="Proteomes" id="UP000563094">
    <property type="component" value="Unassembled WGS sequence"/>
</dbReference>
<dbReference type="AlphaFoldDB" id="A0A839GD23"/>